<proteinExistence type="predicted"/>
<accession>A0ABT1XIX6</accession>
<dbReference type="RefSeq" id="WP_257512458.1">
    <property type="nucleotide sequence ID" value="NZ_JANKHG010000018.1"/>
</dbReference>
<dbReference type="EMBL" id="JANKHG010000018">
    <property type="protein sequence ID" value="MCR2747235.1"/>
    <property type="molecule type" value="Genomic_DNA"/>
</dbReference>
<evidence type="ECO:0000313" key="1">
    <source>
        <dbReference type="EMBL" id="MCR2747235.1"/>
    </source>
</evidence>
<gene>
    <name evidence="1" type="ORF">NSP04_11300</name>
</gene>
<sequence>MEVLDAGQKVFAFADRHGKKISELISMPDFGSSVVDGATLNYEMTMMGIYWQMAGTLVKEMTEPLKSIVNK</sequence>
<organism evidence="1 2">
    <name type="scientific">Limnobacter parvus</name>
    <dbReference type="NCBI Taxonomy" id="2939690"/>
    <lineage>
        <taxon>Bacteria</taxon>
        <taxon>Pseudomonadati</taxon>
        <taxon>Pseudomonadota</taxon>
        <taxon>Betaproteobacteria</taxon>
        <taxon>Burkholderiales</taxon>
        <taxon>Burkholderiaceae</taxon>
        <taxon>Limnobacter</taxon>
    </lineage>
</organism>
<protein>
    <submittedName>
        <fullName evidence="1">Uncharacterized protein</fullName>
    </submittedName>
</protein>
<evidence type="ECO:0000313" key="2">
    <source>
        <dbReference type="Proteomes" id="UP001165267"/>
    </source>
</evidence>
<reference evidence="1" key="1">
    <citation type="submission" date="2022-07" db="EMBL/GenBank/DDBJ databases">
        <authorList>
            <person name="Xamxidin M."/>
        </authorList>
    </citation>
    <scope>NUCLEOTIDE SEQUENCE</scope>
    <source>
        <strain evidence="1">YS8-69</strain>
    </source>
</reference>
<name>A0ABT1XIX6_9BURK</name>
<comment type="caution">
    <text evidence="1">The sequence shown here is derived from an EMBL/GenBank/DDBJ whole genome shotgun (WGS) entry which is preliminary data.</text>
</comment>
<dbReference type="Proteomes" id="UP001165267">
    <property type="component" value="Unassembled WGS sequence"/>
</dbReference>
<keyword evidence="2" id="KW-1185">Reference proteome</keyword>